<protein>
    <submittedName>
        <fullName evidence="7">Uncharacterized protein</fullName>
    </submittedName>
</protein>
<comment type="subcellular location">
    <subcellularLocation>
        <location evidence="1">Nucleus</location>
    </subcellularLocation>
</comment>
<dbReference type="EMBL" id="BSYO01000002">
    <property type="protein sequence ID" value="GMH00163.1"/>
    <property type="molecule type" value="Genomic_DNA"/>
</dbReference>
<dbReference type="Gene3D" id="2.40.330.10">
    <property type="entry name" value="DNA-binding pseudobarrel domain"/>
    <property type="match status" value="1"/>
</dbReference>
<dbReference type="AlphaFoldDB" id="A0AAD3P659"/>
<evidence type="ECO:0000256" key="2">
    <source>
        <dbReference type="ARBA" id="ARBA00023015"/>
    </source>
</evidence>
<keyword evidence="3" id="KW-0238">DNA-binding</keyword>
<feature type="transmembrane region" description="Helical" evidence="6">
    <location>
        <begin position="172"/>
        <end position="198"/>
    </location>
</feature>
<keyword evidence="2" id="KW-0805">Transcription regulation</keyword>
<dbReference type="Proteomes" id="UP001279734">
    <property type="component" value="Unassembled WGS sequence"/>
</dbReference>
<dbReference type="GO" id="GO:0003677">
    <property type="term" value="F:DNA binding"/>
    <property type="evidence" value="ECO:0007669"/>
    <property type="project" value="UniProtKB-KW"/>
</dbReference>
<evidence type="ECO:0000313" key="8">
    <source>
        <dbReference type="Proteomes" id="UP001279734"/>
    </source>
</evidence>
<proteinExistence type="predicted"/>
<organism evidence="7 8">
    <name type="scientific">Nepenthes gracilis</name>
    <name type="common">Slender pitcher plant</name>
    <dbReference type="NCBI Taxonomy" id="150966"/>
    <lineage>
        <taxon>Eukaryota</taxon>
        <taxon>Viridiplantae</taxon>
        <taxon>Streptophyta</taxon>
        <taxon>Embryophyta</taxon>
        <taxon>Tracheophyta</taxon>
        <taxon>Spermatophyta</taxon>
        <taxon>Magnoliopsida</taxon>
        <taxon>eudicotyledons</taxon>
        <taxon>Gunneridae</taxon>
        <taxon>Pentapetalae</taxon>
        <taxon>Caryophyllales</taxon>
        <taxon>Nepenthaceae</taxon>
        <taxon>Nepenthes</taxon>
    </lineage>
</organism>
<keyword evidence="4" id="KW-0804">Transcription</keyword>
<evidence type="ECO:0000256" key="1">
    <source>
        <dbReference type="ARBA" id="ARBA00004123"/>
    </source>
</evidence>
<keyword evidence="8" id="KW-1185">Reference proteome</keyword>
<sequence length="234" mass="26957">MVYFLEKVFEAVGNEELAIEERKFLLMAYKNLIAESRGWIQYVKEKNLKAGDIITFQKSTGPDKQFYIERRPANRTGNVTEPFHPGVVVIRLFGVDIRRTPIDSVNVEEGCNGKKAREMEFLSMESRRDTDRECALCLSPTKCSVKQKVSRQQDAQMLTDDPLFVLLVKPCYWAVLGFLLGANGHLVFYIAIHLLTLYHDVNRRDHLPMMEMDFCCCEILKASRRLFPVGVPIF</sequence>
<evidence type="ECO:0000256" key="4">
    <source>
        <dbReference type="ARBA" id="ARBA00023163"/>
    </source>
</evidence>
<name>A0AAD3P659_NEPGR</name>
<evidence type="ECO:0000256" key="6">
    <source>
        <dbReference type="SAM" id="Phobius"/>
    </source>
</evidence>
<keyword evidence="6" id="KW-0472">Membrane</keyword>
<keyword evidence="5" id="KW-0539">Nucleus</keyword>
<gene>
    <name evidence="7" type="ORF">Nepgr_002002</name>
</gene>
<accession>A0AAD3P659</accession>
<keyword evidence="6" id="KW-0812">Transmembrane</keyword>
<evidence type="ECO:0000313" key="7">
    <source>
        <dbReference type="EMBL" id="GMH00163.1"/>
    </source>
</evidence>
<keyword evidence="6" id="KW-1133">Transmembrane helix</keyword>
<reference evidence="7" key="1">
    <citation type="submission" date="2023-05" db="EMBL/GenBank/DDBJ databases">
        <title>Nepenthes gracilis genome sequencing.</title>
        <authorList>
            <person name="Fukushima K."/>
        </authorList>
    </citation>
    <scope>NUCLEOTIDE SEQUENCE</scope>
    <source>
        <strain evidence="7">SING2019-196</strain>
    </source>
</reference>
<evidence type="ECO:0000256" key="3">
    <source>
        <dbReference type="ARBA" id="ARBA00023125"/>
    </source>
</evidence>
<comment type="caution">
    <text evidence="7">The sequence shown here is derived from an EMBL/GenBank/DDBJ whole genome shotgun (WGS) entry which is preliminary data.</text>
</comment>
<dbReference type="SUPFAM" id="SSF101936">
    <property type="entry name" value="DNA-binding pseudobarrel domain"/>
    <property type="match status" value="1"/>
</dbReference>
<dbReference type="GO" id="GO:0005634">
    <property type="term" value="C:nucleus"/>
    <property type="evidence" value="ECO:0007669"/>
    <property type="project" value="UniProtKB-SubCell"/>
</dbReference>
<evidence type="ECO:0000256" key="5">
    <source>
        <dbReference type="ARBA" id="ARBA00023242"/>
    </source>
</evidence>
<dbReference type="InterPro" id="IPR015300">
    <property type="entry name" value="DNA-bd_pseudobarrel_sf"/>
</dbReference>